<protein>
    <submittedName>
        <fullName evidence="1">Uncharacterized protein</fullName>
    </submittedName>
</protein>
<evidence type="ECO:0000313" key="1">
    <source>
        <dbReference type="EMBL" id="KAG5545130.1"/>
    </source>
</evidence>
<proteinExistence type="predicted"/>
<organism evidence="1 2">
    <name type="scientific">Rhododendron griersonianum</name>
    <dbReference type="NCBI Taxonomy" id="479676"/>
    <lineage>
        <taxon>Eukaryota</taxon>
        <taxon>Viridiplantae</taxon>
        <taxon>Streptophyta</taxon>
        <taxon>Embryophyta</taxon>
        <taxon>Tracheophyta</taxon>
        <taxon>Spermatophyta</taxon>
        <taxon>Magnoliopsida</taxon>
        <taxon>eudicotyledons</taxon>
        <taxon>Gunneridae</taxon>
        <taxon>Pentapetalae</taxon>
        <taxon>asterids</taxon>
        <taxon>Ericales</taxon>
        <taxon>Ericaceae</taxon>
        <taxon>Ericoideae</taxon>
        <taxon>Rhodoreae</taxon>
        <taxon>Rhododendron</taxon>
    </lineage>
</organism>
<sequence>MTAMSLLRTMAVSRLNGVWVEDKMVFVKEACFGRIEKMKEPRAHENREQEYRNRVWLSQQAGQGANSKFGHSR</sequence>
<accession>A0AAV6JYA7</accession>
<dbReference type="AlphaFoldDB" id="A0AAV6JYA7"/>
<evidence type="ECO:0000313" key="2">
    <source>
        <dbReference type="Proteomes" id="UP000823749"/>
    </source>
</evidence>
<name>A0AAV6JYA7_9ERIC</name>
<dbReference type="Proteomes" id="UP000823749">
    <property type="component" value="Chromosome 6"/>
</dbReference>
<gene>
    <name evidence="1" type="ORF">RHGRI_017559</name>
</gene>
<comment type="caution">
    <text evidence="1">The sequence shown here is derived from an EMBL/GenBank/DDBJ whole genome shotgun (WGS) entry which is preliminary data.</text>
</comment>
<reference evidence="1 2" key="1">
    <citation type="submission" date="2020-08" db="EMBL/GenBank/DDBJ databases">
        <title>Plant Genome Project.</title>
        <authorList>
            <person name="Zhang R.-G."/>
        </authorList>
    </citation>
    <scope>NUCLEOTIDE SEQUENCE [LARGE SCALE GENOMIC DNA]</scope>
    <source>
        <strain evidence="1">WSP0</strain>
        <tissue evidence="1">Leaf</tissue>
    </source>
</reference>
<dbReference type="EMBL" id="JACTNZ010000006">
    <property type="protein sequence ID" value="KAG5545130.1"/>
    <property type="molecule type" value="Genomic_DNA"/>
</dbReference>
<keyword evidence="2" id="KW-1185">Reference proteome</keyword>